<name>A0A2M9BZF4_9MICO</name>
<evidence type="ECO:0000256" key="2">
    <source>
        <dbReference type="ARBA" id="ARBA00023239"/>
    </source>
</evidence>
<accession>A0A2M9BZF4</accession>
<proteinExistence type="predicted"/>
<evidence type="ECO:0000256" key="3">
    <source>
        <dbReference type="SAM" id="MobiDB-lite"/>
    </source>
</evidence>
<dbReference type="GO" id="GO:0005829">
    <property type="term" value="C:cytosol"/>
    <property type="evidence" value="ECO:0007669"/>
    <property type="project" value="TreeGrafter"/>
</dbReference>
<dbReference type="Proteomes" id="UP000230161">
    <property type="component" value="Unassembled WGS sequence"/>
</dbReference>
<evidence type="ECO:0000256" key="1">
    <source>
        <dbReference type="ARBA" id="ARBA00022723"/>
    </source>
</evidence>
<evidence type="ECO:0000259" key="4">
    <source>
        <dbReference type="SMART" id="SM01007"/>
    </source>
</evidence>
<dbReference type="SUPFAM" id="SSF53639">
    <property type="entry name" value="AraD/HMP-PK domain-like"/>
    <property type="match status" value="1"/>
</dbReference>
<gene>
    <name evidence="5" type="ORF">CLV54_1127</name>
</gene>
<dbReference type="OrthoDB" id="9786287at2"/>
<keyword evidence="2" id="KW-0456">Lyase</keyword>
<reference evidence="5 6" key="1">
    <citation type="submission" date="2017-11" db="EMBL/GenBank/DDBJ databases">
        <title>Genomic Encyclopedia of Archaeal and Bacterial Type Strains, Phase II (KMG-II): From Individual Species to Whole Genera.</title>
        <authorList>
            <person name="Goeker M."/>
        </authorList>
    </citation>
    <scope>NUCLEOTIDE SEQUENCE [LARGE SCALE GENOMIC DNA]</scope>
    <source>
        <strain evidence="5 6">DSM 25625</strain>
    </source>
</reference>
<dbReference type="Pfam" id="PF00596">
    <property type="entry name" value="Aldolase_II"/>
    <property type="match status" value="1"/>
</dbReference>
<feature type="region of interest" description="Disordered" evidence="3">
    <location>
        <begin position="1"/>
        <end position="23"/>
    </location>
</feature>
<dbReference type="InterPro" id="IPR050197">
    <property type="entry name" value="Aldolase_class_II_sugar_metab"/>
</dbReference>
<protein>
    <submittedName>
        <fullName evidence="5">Ribulose-5-phosphate 4-epimerase/fuculose-1-phosphate aldolase</fullName>
    </submittedName>
</protein>
<dbReference type="RefSeq" id="WP_100343956.1">
    <property type="nucleotide sequence ID" value="NZ_PGFB01000002.1"/>
</dbReference>
<dbReference type="PANTHER" id="PTHR22789:SF0">
    <property type="entry name" value="3-OXO-TETRONATE 4-PHOSPHATE DECARBOXYLASE-RELATED"/>
    <property type="match status" value="1"/>
</dbReference>
<dbReference type="GO" id="GO:0016832">
    <property type="term" value="F:aldehyde-lyase activity"/>
    <property type="evidence" value="ECO:0007669"/>
    <property type="project" value="TreeGrafter"/>
</dbReference>
<dbReference type="AlphaFoldDB" id="A0A2M9BZF4"/>
<keyword evidence="6" id="KW-1185">Reference proteome</keyword>
<dbReference type="EMBL" id="PGFB01000002">
    <property type="protein sequence ID" value="PJJ63461.1"/>
    <property type="molecule type" value="Genomic_DNA"/>
</dbReference>
<dbReference type="InterPro" id="IPR001303">
    <property type="entry name" value="Aldolase_II/adducin_N"/>
</dbReference>
<dbReference type="SMART" id="SM01007">
    <property type="entry name" value="Aldolase_II"/>
    <property type="match status" value="1"/>
</dbReference>
<dbReference type="PANTHER" id="PTHR22789">
    <property type="entry name" value="FUCULOSE PHOSPHATE ALDOLASE"/>
    <property type="match status" value="1"/>
</dbReference>
<dbReference type="Gene3D" id="3.40.225.10">
    <property type="entry name" value="Class II aldolase/adducin N-terminal domain"/>
    <property type="match status" value="1"/>
</dbReference>
<comment type="caution">
    <text evidence="5">The sequence shown here is derived from an EMBL/GenBank/DDBJ whole genome shotgun (WGS) entry which is preliminary data.</text>
</comment>
<organism evidence="5 6">
    <name type="scientific">Compostimonas suwonensis</name>
    <dbReference type="NCBI Taxonomy" id="1048394"/>
    <lineage>
        <taxon>Bacteria</taxon>
        <taxon>Bacillati</taxon>
        <taxon>Actinomycetota</taxon>
        <taxon>Actinomycetes</taxon>
        <taxon>Micrococcales</taxon>
        <taxon>Microbacteriaceae</taxon>
        <taxon>Compostimonas</taxon>
    </lineage>
</organism>
<evidence type="ECO:0000313" key="5">
    <source>
        <dbReference type="EMBL" id="PJJ63461.1"/>
    </source>
</evidence>
<feature type="domain" description="Class II aldolase/adducin N-terminal" evidence="4">
    <location>
        <begin position="30"/>
        <end position="208"/>
    </location>
</feature>
<keyword evidence="1" id="KW-0479">Metal-binding</keyword>
<dbReference type="GO" id="GO:0019323">
    <property type="term" value="P:pentose catabolic process"/>
    <property type="evidence" value="ECO:0007669"/>
    <property type="project" value="TreeGrafter"/>
</dbReference>
<dbReference type="InterPro" id="IPR036409">
    <property type="entry name" value="Aldolase_II/adducin_N_sf"/>
</dbReference>
<dbReference type="GO" id="GO:0046872">
    <property type="term" value="F:metal ion binding"/>
    <property type="evidence" value="ECO:0007669"/>
    <property type="project" value="UniProtKB-KW"/>
</dbReference>
<sequence>MTTDQQTAAGTPGSPAEASADREALRAAGAELVSVASRLSRLGLSPGSSGNASVRVGERIVATPTGSEMGGLDPAALSQLDLEGALVAGPRTTKEFPLHRALYRRDPSARAVVHLHSASAAAVSCLAPWSELSAIAPISPYFVMRVGQTPLIPYADPGDPAQADDVEALPIPFRAVLLQNHGSLVVGPDLASAAEIAIELEEACRLWLLVRDRDAHHLSHDDAARLADRYGSIWSR</sequence>
<evidence type="ECO:0000313" key="6">
    <source>
        <dbReference type="Proteomes" id="UP000230161"/>
    </source>
</evidence>